<dbReference type="Proteomes" id="UP001215151">
    <property type="component" value="Unassembled WGS sequence"/>
</dbReference>
<keyword evidence="4" id="KW-1185">Reference proteome</keyword>
<dbReference type="AlphaFoldDB" id="A0AAD7TXP0"/>
<keyword evidence="1" id="KW-1133">Transmembrane helix</keyword>
<evidence type="ECO:0000313" key="4">
    <source>
        <dbReference type="Proteomes" id="UP001215151"/>
    </source>
</evidence>
<dbReference type="SUPFAM" id="SSF51735">
    <property type="entry name" value="NAD(P)-binding Rossmann-fold domains"/>
    <property type="match status" value="1"/>
</dbReference>
<dbReference type="EMBL" id="JAPEVG010000060">
    <property type="protein sequence ID" value="KAJ8488611.1"/>
    <property type="molecule type" value="Genomic_DNA"/>
</dbReference>
<dbReference type="InterPro" id="IPR051783">
    <property type="entry name" value="NAD(P)-dependent_oxidoreduct"/>
</dbReference>
<name>A0AAD7TXP0_9APHY</name>
<dbReference type="InterPro" id="IPR008030">
    <property type="entry name" value="NmrA-like"/>
</dbReference>
<accession>A0AAD7TXP0</accession>
<evidence type="ECO:0000313" key="3">
    <source>
        <dbReference type="EMBL" id="KAJ8488611.1"/>
    </source>
</evidence>
<dbReference type="GO" id="GO:0005737">
    <property type="term" value="C:cytoplasm"/>
    <property type="evidence" value="ECO:0007669"/>
    <property type="project" value="TreeGrafter"/>
</dbReference>
<organism evidence="3 4">
    <name type="scientific">Trametes cubensis</name>
    <dbReference type="NCBI Taxonomy" id="1111947"/>
    <lineage>
        <taxon>Eukaryota</taxon>
        <taxon>Fungi</taxon>
        <taxon>Dikarya</taxon>
        <taxon>Basidiomycota</taxon>
        <taxon>Agaricomycotina</taxon>
        <taxon>Agaricomycetes</taxon>
        <taxon>Polyporales</taxon>
        <taxon>Polyporaceae</taxon>
        <taxon>Trametes</taxon>
    </lineage>
</organism>
<dbReference type="InterPro" id="IPR036291">
    <property type="entry name" value="NAD(P)-bd_dom_sf"/>
</dbReference>
<dbReference type="PANTHER" id="PTHR48079:SF6">
    <property type="entry name" value="NAD(P)-BINDING DOMAIN-CONTAINING PROTEIN-RELATED"/>
    <property type="match status" value="1"/>
</dbReference>
<keyword evidence="1" id="KW-0812">Transmembrane</keyword>
<comment type="caution">
    <text evidence="3">The sequence shown here is derived from an EMBL/GenBank/DDBJ whole genome shotgun (WGS) entry which is preliminary data.</text>
</comment>
<feature type="domain" description="NmrA-like" evidence="2">
    <location>
        <begin position="7"/>
        <end position="90"/>
    </location>
</feature>
<dbReference type="GO" id="GO:0004029">
    <property type="term" value="F:aldehyde dehydrogenase (NAD+) activity"/>
    <property type="evidence" value="ECO:0007669"/>
    <property type="project" value="TreeGrafter"/>
</dbReference>
<feature type="transmembrane region" description="Helical" evidence="1">
    <location>
        <begin position="6"/>
        <end position="27"/>
    </location>
</feature>
<keyword evidence="1" id="KW-0472">Membrane</keyword>
<sequence>MPSDNVSVLLLGATGYIGGSVLARLLVNAKPLFDITVLVRDVSKAEKLKSFGVKTVLGSLDDTDKIRDVASHADIVLECADADHIESTKAVLAGLKRRFEVTGKAPMLIHTSGTGVLTDDAAGMRDTDIVYNDCDVEQLSNIPRTQPHREVDLAVLAADQEGYVKTYLVLPSTIYGLATGPFVDAGIMNPQSQQIPALIMSSVDRRRAGMVGEGRNIWPNVHIDDVAHLYEVLWDHVLSYEEIGHGEEGYYFAENGEHKLYDVAQRIGAVLKDLGLADTDEPSTFTQEELDKYFDGSASLGSNSRCRAERSRAVGWKPKKNTEDMLASIKPEIQYMLSRAG</sequence>
<proteinExistence type="predicted"/>
<evidence type="ECO:0000259" key="2">
    <source>
        <dbReference type="Pfam" id="PF05368"/>
    </source>
</evidence>
<reference evidence="3" key="1">
    <citation type="submission" date="2022-11" db="EMBL/GenBank/DDBJ databases">
        <title>Genome Sequence of Cubamyces cubensis.</title>
        <authorList>
            <person name="Buettner E."/>
        </authorList>
    </citation>
    <scope>NUCLEOTIDE SEQUENCE</scope>
    <source>
        <strain evidence="3">MPL-01</strain>
    </source>
</reference>
<dbReference type="Pfam" id="PF05368">
    <property type="entry name" value="NmrA"/>
    <property type="match status" value="1"/>
</dbReference>
<protein>
    <recommendedName>
        <fullName evidence="2">NmrA-like domain-containing protein</fullName>
    </recommendedName>
</protein>
<gene>
    <name evidence="3" type="ORF">ONZ51_g3439</name>
</gene>
<dbReference type="Gene3D" id="3.40.50.720">
    <property type="entry name" value="NAD(P)-binding Rossmann-like Domain"/>
    <property type="match status" value="1"/>
</dbReference>
<evidence type="ECO:0000256" key="1">
    <source>
        <dbReference type="SAM" id="Phobius"/>
    </source>
</evidence>
<dbReference type="PANTHER" id="PTHR48079">
    <property type="entry name" value="PROTEIN YEEZ"/>
    <property type="match status" value="1"/>
</dbReference>